<dbReference type="InterPro" id="IPR000829">
    <property type="entry name" value="DAGK"/>
</dbReference>
<dbReference type="CDD" id="cd14263">
    <property type="entry name" value="DAGK_IM_like"/>
    <property type="match status" value="1"/>
</dbReference>
<evidence type="ECO:0000256" key="1">
    <source>
        <dbReference type="ARBA" id="ARBA00004651"/>
    </source>
</evidence>
<comment type="subcellular location">
    <subcellularLocation>
        <location evidence="1">Cell membrane</location>
        <topology evidence="1">Multi-pass membrane protein</topology>
    </subcellularLocation>
</comment>
<dbReference type="Gene3D" id="1.10.287.3610">
    <property type="match status" value="1"/>
</dbReference>
<keyword evidence="12 15" id="KW-0472">Membrane</keyword>
<keyword evidence="6 15" id="KW-0812">Transmembrane</keyword>
<evidence type="ECO:0000256" key="5">
    <source>
        <dbReference type="ARBA" id="ARBA00022679"/>
    </source>
</evidence>
<dbReference type="PANTHER" id="PTHR34299">
    <property type="entry name" value="DIACYLGLYCEROL KINASE"/>
    <property type="match status" value="1"/>
</dbReference>
<protein>
    <submittedName>
        <fullName evidence="16">Undecaprenol kinase</fullName>
        <ecNumber evidence="16">2.7.1.66</ecNumber>
    </submittedName>
</protein>
<gene>
    <name evidence="16" type="primary">dgkA</name>
    <name evidence="16" type="ORF">KBTEX_01839</name>
</gene>
<dbReference type="Pfam" id="PF01219">
    <property type="entry name" value="DAGK_prokar"/>
    <property type="match status" value="1"/>
</dbReference>
<evidence type="ECO:0000256" key="15">
    <source>
        <dbReference type="SAM" id="Phobius"/>
    </source>
</evidence>
<keyword evidence="10 15" id="KW-1133">Transmembrane helix</keyword>
<keyword evidence="11" id="KW-0443">Lipid metabolism</keyword>
<feature type="transmembrane region" description="Helical" evidence="15">
    <location>
        <begin position="92"/>
        <end position="116"/>
    </location>
</feature>
<evidence type="ECO:0000256" key="7">
    <source>
        <dbReference type="ARBA" id="ARBA00022741"/>
    </source>
</evidence>
<evidence type="ECO:0000256" key="10">
    <source>
        <dbReference type="ARBA" id="ARBA00022989"/>
    </source>
</evidence>
<dbReference type="GO" id="GO:0036433">
    <property type="term" value="F:di-trans, poly-cis-undecaprenol kinase activity"/>
    <property type="evidence" value="ECO:0007669"/>
    <property type="project" value="UniProtKB-EC"/>
</dbReference>
<dbReference type="GO" id="GO:0005524">
    <property type="term" value="F:ATP binding"/>
    <property type="evidence" value="ECO:0007669"/>
    <property type="project" value="UniProtKB-KW"/>
</dbReference>
<comment type="similarity">
    <text evidence="2">Belongs to the bacterial diacylglycerol kinase family.</text>
</comment>
<evidence type="ECO:0000256" key="13">
    <source>
        <dbReference type="ARBA" id="ARBA00023209"/>
    </source>
</evidence>
<evidence type="ECO:0000256" key="8">
    <source>
        <dbReference type="ARBA" id="ARBA00022777"/>
    </source>
</evidence>
<proteinExistence type="inferred from homology"/>
<dbReference type="GO" id="GO:0008654">
    <property type="term" value="P:phospholipid biosynthetic process"/>
    <property type="evidence" value="ECO:0007669"/>
    <property type="project" value="UniProtKB-KW"/>
</dbReference>
<organism evidence="16">
    <name type="scientific">uncultured organism</name>
    <dbReference type="NCBI Taxonomy" id="155900"/>
    <lineage>
        <taxon>unclassified sequences</taxon>
        <taxon>environmental samples</taxon>
    </lineage>
</organism>
<dbReference type="InterPro" id="IPR036945">
    <property type="entry name" value="DAGK_sf"/>
</dbReference>
<evidence type="ECO:0000256" key="11">
    <source>
        <dbReference type="ARBA" id="ARBA00023098"/>
    </source>
</evidence>
<keyword evidence="3" id="KW-1003">Cell membrane</keyword>
<feature type="transmembrane region" description="Helical" evidence="15">
    <location>
        <begin position="27"/>
        <end position="44"/>
    </location>
</feature>
<accession>A0A5B8R9W4</accession>
<keyword evidence="7" id="KW-0547">Nucleotide-binding</keyword>
<dbReference type="AlphaFoldDB" id="A0A5B8R9W4"/>
<evidence type="ECO:0000256" key="14">
    <source>
        <dbReference type="ARBA" id="ARBA00023264"/>
    </source>
</evidence>
<keyword evidence="9" id="KW-0067">ATP-binding</keyword>
<evidence type="ECO:0000313" key="16">
    <source>
        <dbReference type="EMBL" id="QEA05516.1"/>
    </source>
</evidence>
<keyword evidence="14" id="KW-1208">Phospholipid metabolism</keyword>
<dbReference type="GO" id="GO:0005886">
    <property type="term" value="C:plasma membrane"/>
    <property type="evidence" value="ECO:0007669"/>
    <property type="project" value="UniProtKB-SubCell"/>
</dbReference>
<evidence type="ECO:0000256" key="6">
    <source>
        <dbReference type="ARBA" id="ARBA00022692"/>
    </source>
</evidence>
<evidence type="ECO:0000256" key="12">
    <source>
        <dbReference type="ARBA" id="ARBA00023136"/>
    </source>
</evidence>
<evidence type="ECO:0000256" key="4">
    <source>
        <dbReference type="ARBA" id="ARBA00022516"/>
    </source>
</evidence>
<sequence length="118" mass="12852">MKNQSFPKKLRHAISGIGFAWNREQNFRTQVVLGAVTFVVFSIVRPAAFWWALIVLCVALVLVAELVNSAIEALTDHLHPDLHPVVGRVKDMLAGMVLVMSIGAAIVAMITLYATLAA</sequence>
<keyword evidence="8 16" id="KW-0418">Kinase</keyword>
<dbReference type="EC" id="2.7.1.66" evidence="16"/>
<keyword evidence="4" id="KW-0444">Lipid biosynthesis</keyword>
<feature type="transmembrane region" description="Helical" evidence="15">
    <location>
        <begin position="50"/>
        <end position="71"/>
    </location>
</feature>
<keyword evidence="5 16" id="KW-0808">Transferase</keyword>
<reference evidence="16" key="1">
    <citation type="submission" date="2019-06" db="EMBL/GenBank/DDBJ databases">
        <authorList>
            <person name="Murdoch R.W."/>
            <person name="Fathepure B."/>
        </authorList>
    </citation>
    <scope>NUCLEOTIDE SEQUENCE</scope>
</reference>
<evidence type="ECO:0000256" key="9">
    <source>
        <dbReference type="ARBA" id="ARBA00022840"/>
    </source>
</evidence>
<evidence type="ECO:0000256" key="2">
    <source>
        <dbReference type="ARBA" id="ARBA00005967"/>
    </source>
</evidence>
<dbReference type="PANTHER" id="PTHR34299:SF1">
    <property type="entry name" value="DIACYLGLYCEROL KINASE"/>
    <property type="match status" value="1"/>
</dbReference>
<dbReference type="EMBL" id="MN079103">
    <property type="protein sequence ID" value="QEA05516.1"/>
    <property type="molecule type" value="Genomic_DNA"/>
</dbReference>
<name>A0A5B8R9W4_9ZZZZ</name>
<keyword evidence="13" id="KW-0594">Phospholipid biosynthesis</keyword>
<evidence type="ECO:0000256" key="3">
    <source>
        <dbReference type="ARBA" id="ARBA00022475"/>
    </source>
</evidence>